<sequence>MNKQQITQPMLNRAMMEAVDFIHPEGWDCPPTLFALVPTQLLAQHAVDVDDDSPLTLVVQDDLPSNIEPGSEHLADYVSRVIWPDNVVGAVLAQEIKFKDTADSRDSSPRPARLFSGVIRHDFAATNDSALVVDDLLADDSDDGSAGTVHSDTAHTAEPEGIEQTLLQLRPTEKELADAGPFAEDDIQLRGGPGIAPGVIAALRHGLDQNGYDVL</sequence>
<protein>
    <submittedName>
        <fullName evidence="1">PPA1309 family protein</fullName>
    </submittedName>
</protein>
<comment type="caution">
    <text evidence="1">The sequence shown here is derived from an EMBL/GenBank/DDBJ whole genome shotgun (WGS) entry which is preliminary data.</text>
</comment>
<dbReference type="InterPro" id="IPR047681">
    <property type="entry name" value="PPA1309-like"/>
</dbReference>
<gene>
    <name evidence="1" type="ORF">QPX54_10090</name>
</gene>
<proteinExistence type="predicted"/>
<evidence type="ECO:0000313" key="1">
    <source>
        <dbReference type="EMBL" id="MDK4326847.1"/>
    </source>
</evidence>
<dbReference type="NCBIfam" id="NF040618">
    <property type="entry name" value="PPA1309_fam"/>
    <property type="match status" value="1"/>
</dbReference>
<name>A0AAP4BV28_9CORY</name>
<dbReference type="AlphaFoldDB" id="A0AAP4BV28"/>
<accession>A0AAP4BV28</accession>
<organism evidence="1 2">
    <name type="scientific">Corynebacterium propinquum</name>
    <dbReference type="NCBI Taxonomy" id="43769"/>
    <lineage>
        <taxon>Bacteria</taxon>
        <taxon>Bacillati</taxon>
        <taxon>Actinomycetota</taxon>
        <taxon>Actinomycetes</taxon>
        <taxon>Mycobacteriales</taxon>
        <taxon>Corynebacteriaceae</taxon>
        <taxon>Corynebacterium</taxon>
    </lineage>
</organism>
<dbReference type="RefSeq" id="WP_201809109.1">
    <property type="nucleotide sequence ID" value="NZ_CP068160.1"/>
</dbReference>
<reference evidence="1" key="1">
    <citation type="submission" date="2023-05" db="EMBL/GenBank/DDBJ databases">
        <title>Metabolic capabilities are highly conserved among human nasal-associated Corynebacterium species in pangenomic analyses.</title>
        <authorList>
            <person name="Tran T.H."/>
            <person name="Roberts A.Q."/>
            <person name="Escapa I.F."/>
            <person name="Gao W."/>
            <person name="Conlan S."/>
            <person name="Kong H."/>
            <person name="Segre J.A."/>
            <person name="Kelly M.S."/>
            <person name="Lemon K.P."/>
        </authorList>
    </citation>
    <scope>NUCLEOTIDE SEQUENCE</scope>
    <source>
        <strain evidence="1">KPL2654</strain>
    </source>
</reference>
<dbReference type="EMBL" id="JASNVP010000010">
    <property type="protein sequence ID" value="MDK4326847.1"/>
    <property type="molecule type" value="Genomic_DNA"/>
</dbReference>
<dbReference type="Proteomes" id="UP001226160">
    <property type="component" value="Unassembled WGS sequence"/>
</dbReference>
<evidence type="ECO:0000313" key="2">
    <source>
        <dbReference type="Proteomes" id="UP001226160"/>
    </source>
</evidence>